<feature type="domain" description="FCP1 homology" evidence="1">
    <location>
        <begin position="43"/>
        <end position="199"/>
    </location>
</feature>
<dbReference type="PANTHER" id="PTHR48493:SF1">
    <property type="entry name" value="UBIQUITIN-LIKE DOMAIN-CONTAINING CTD PHOSPHATASE 1"/>
    <property type="match status" value="1"/>
</dbReference>
<dbReference type="Proteomes" id="UP000801492">
    <property type="component" value="Unassembled WGS sequence"/>
</dbReference>
<dbReference type="InterPro" id="IPR004274">
    <property type="entry name" value="FCP1_dom"/>
</dbReference>
<dbReference type="Pfam" id="PF03031">
    <property type="entry name" value="NIF"/>
    <property type="match status" value="1"/>
</dbReference>
<dbReference type="Gene3D" id="3.40.50.1000">
    <property type="entry name" value="HAD superfamily/HAD-like"/>
    <property type="match status" value="1"/>
</dbReference>
<sequence length="223" mass="25772">MNEGGKSGQEKSAKRCIVQRQYSGEEVFENKGKPTQLKLLGQPRPGKKLLVLDVDSTIYDCVTPTNMCYRRRPYLSYLLEQAFKSYDIGLWSATDMAALEVKIDAMHLRDNPAYKLLFYTDLSLTERVVVDSHHLLTKPLSKIWNLLPEYGPTNTVICDDSSVNFVKNPRNGILVTPYYSQNFLTDEELLYLHKYLQFLAGVYDVRETNHENWKEIVMNLRHA</sequence>
<dbReference type="InterPro" id="IPR023214">
    <property type="entry name" value="HAD_sf"/>
</dbReference>
<reference evidence="2" key="1">
    <citation type="submission" date="2019-08" db="EMBL/GenBank/DDBJ databases">
        <title>The genome of the North American firefly Photinus pyralis.</title>
        <authorList>
            <consortium name="Photinus pyralis genome working group"/>
            <person name="Fallon T.R."/>
            <person name="Sander Lower S.E."/>
            <person name="Weng J.-K."/>
        </authorList>
    </citation>
    <scope>NUCLEOTIDE SEQUENCE</scope>
    <source>
        <strain evidence="2">TRF0915ILg1</strain>
        <tissue evidence="2">Whole body</tissue>
    </source>
</reference>
<dbReference type="SUPFAM" id="SSF56784">
    <property type="entry name" value="HAD-like"/>
    <property type="match status" value="1"/>
</dbReference>
<dbReference type="InterPro" id="IPR036412">
    <property type="entry name" value="HAD-like_sf"/>
</dbReference>
<dbReference type="PROSITE" id="PS50969">
    <property type="entry name" value="FCP1"/>
    <property type="match status" value="1"/>
</dbReference>
<dbReference type="OrthoDB" id="6696206at2759"/>
<dbReference type="AlphaFoldDB" id="A0A8K0G1M2"/>
<name>A0A8K0G1M2_IGNLU</name>
<gene>
    <name evidence="2" type="ORF">ILUMI_21188</name>
</gene>
<evidence type="ECO:0000313" key="2">
    <source>
        <dbReference type="EMBL" id="KAF2884967.1"/>
    </source>
</evidence>
<accession>A0A8K0G1M2</accession>
<dbReference type="GO" id="GO:0090364">
    <property type="term" value="P:regulation of proteasome assembly"/>
    <property type="evidence" value="ECO:0007669"/>
    <property type="project" value="InterPro"/>
</dbReference>
<evidence type="ECO:0000313" key="3">
    <source>
        <dbReference type="Proteomes" id="UP000801492"/>
    </source>
</evidence>
<evidence type="ECO:0000259" key="1">
    <source>
        <dbReference type="PROSITE" id="PS50969"/>
    </source>
</evidence>
<protein>
    <recommendedName>
        <fullName evidence="1">FCP1 homology domain-containing protein</fullName>
    </recommendedName>
</protein>
<dbReference type="PANTHER" id="PTHR48493">
    <property type="entry name" value="UBIQUITIN-LIKE DOMAIN-CONTAINING CTD PHOSPHATASE 1"/>
    <property type="match status" value="1"/>
</dbReference>
<organism evidence="2 3">
    <name type="scientific">Ignelater luminosus</name>
    <name type="common">Cucubano</name>
    <name type="synonym">Pyrophorus luminosus</name>
    <dbReference type="NCBI Taxonomy" id="2038154"/>
    <lineage>
        <taxon>Eukaryota</taxon>
        <taxon>Metazoa</taxon>
        <taxon>Ecdysozoa</taxon>
        <taxon>Arthropoda</taxon>
        <taxon>Hexapoda</taxon>
        <taxon>Insecta</taxon>
        <taxon>Pterygota</taxon>
        <taxon>Neoptera</taxon>
        <taxon>Endopterygota</taxon>
        <taxon>Coleoptera</taxon>
        <taxon>Polyphaga</taxon>
        <taxon>Elateriformia</taxon>
        <taxon>Elateroidea</taxon>
        <taxon>Elateridae</taxon>
        <taxon>Agrypninae</taxon>
        <taxon>Pyrophorini</taxon>
        <taxon>Ignelater</taxon>
    </lineage>
</organism>
<dbReference type="SMART" id="SM00577">
    <property type="entry name" value="CPDc"/>
    <property type="match status" value="1"/>
</dbReference>
<proteinExistence type="predicted"/>
<keyword evidence="3" id="KW-1185">Reference proteome</keyword>
<dbReference type="InterPro" id="IPR051658">
    <property type="entry name" value="UBLCP1"/>
</dbReference>
<comment type="caution">
    <text evidence="2">The sequence shown here is derived from an EMBL/GenBank/DDBJ whole genome shotgun (WGS) entry which is preliminary data.</text>
</comment>
<dbReference type="EMBL" id="VTPC01090044">
    <property type="protein sequence ID" value="KAF2884967.1"/>
    <property type="molecule type" value="Genomic_DNA"/>
</dbReference>